<dbReference type="PROSITE" id="PS51353">
    <property type="entry name" value="ARSC"/>
    <property type="match status" value="1"/>
</dbReference>
<dbReference type="EMBL" id="CP041253">
    <property type="protein sequence ID" value="QDH77642.1"/>
    <property type="molecule type" value="Genomic_DNA"/>
</dbReference>
<dbReference type="Pfam" id="PF03960">
    <property type="entry name" value="ArsC"/>
    <property type="match status" value="1"/>
</dbReference>
<dbReference type="InterPro" id="IPR036249">
    <property type="entry name" value="Thioredoxin-like_sf"/>
</dbReference>
<keyword evidence="4" id="KW-1185">Reference proteome</keyword>
<reference evidence="3 4" key="1">
    <citation type="submission" date="2019-06" db="EMBL/GenBank/DDBJ databases">
        <title>Echinicola alkalisoli sp. nov. isolated from saline soil.</title>
        <authorList>
            <person name="Sun J.-Q."/>
            <person name="Xu L."/>
        </authorList>
    </citation>
    <scope>NUCLEOTIDE SEQUENCE [LARGE SCALE GENOMIC DNA]</scope>
    <source>
        <strain evidence="3 4">LN3S3</strain>
    </source>
</reference>
<evidence type="ECO:0000256" key="1">
    <source>
        <dbReference type="ARBA" id="ARBA00007198"/>
    </source>
</evidence>
<dbReference type="SUPFAM" id="SSF52833">
    <property type="entry name" value="Thioredoxin-like"/>
    <property type="match status" value="1"/>
</dbReference>
<dbReference type="NCBIfam" id="TIGR01617">
    <property type="entry name" value="arsC_related"/>
    <property type="match status" value="1"/>
</dbReference>
<dbReference type="RefSeq" id="WP_141612924.1">
    <property type="nucleotide sequence ID" value="NZ_CP041253.1"/>
</dbReference>
<proteinExistence type="inferred from homology"/>
<protein>
    <submittedName>
        <fullName evidence="3">Spx/MgsR family RNA polymerase-binding regulatory protein</fullName>
    </submittedName>
</protein>
<comment type="similarity">
    <text evidence="1 2">Belongs to the ArsC family.</text>
</comment>
<evidence type="ECO:0000313" key="4">
    <source>
        <dbReference type="Proteomes" id="UP000316614"/>
    </source>
</evidence>
<dbReference type="OrthoDB" id="9794155at2"/>
<dbReference type="Proteomes" id="UP000316614">
    <property type="component" value="Chromosome"/>
</dbReference>
<evidence type="ECO:0000313" key="3">
    <source>
        <dbReference type="EMBL" id="QDH77642.1"/>
    </source>
</evidence>
<dbReference type="Gene3D" id="3.40.30.10">
    <property type="entry name" value="Glutaredoxin"/>
    <property type="match status" value="1"/>
</dbReference>
<dbReference type="PANTHER" id="PTHR30041:SF8">
    <property type="entry name" value="PROTEIN YFFB"/>
    <property type="match status" value="1"/>
</dbReference>
<gene>
    <name evidence="3" type="ORF">FKX85_00715</name>
</gene>
<dbReference type="PANTHER" id="PTHR30041">
    <property type="entry name" value="ARSENATE REDUCTASE"/>
    <property type="match status" value="1"/>
</dbReference>
<dbReference type="InterPro" id="IPR006660">
    <property type="entry name" value="Arsenate_reductase-like"/>
</dbReference>
<sequence length="118" mass="13275">MGAKLAVYGIKNCDTMKKTFKLLEEEGVAYEFVDYKKTPPTAKLLEVFLEKVPLAQLVNKRGTTYRKLSEEEKDGMDEASTAIPVLVANSSMIKRPVMVYPDGDVLLGFQKEKILDKK</sequence>
<accession>A0A514CCU3</accession>
<name>A0A514CCU3_9BACT</name>
<dbReference type="KEGG" id="echi:FKX85_00715"/>
<evidence type="ECO:0000256" key="2">
    <source>
        <dbReference type="PROSITE-ProRule" id="PRU01282"/>
    </source>
</evidence>
<dbReference type="AlphaFoldDB" id="A0A514CCU3"/>
<dbReference type="InterPro" id="IPR006504">
    <property type="entry name" value="Tscrpt_reg_Spx/MgsR"/>
</dbReference>
<organism evidence="3 4">
    <name type="scientific">Echinicola soli</name>
    <dbReference type="NCBI Taxonomy" id="2591634"/>
    <lineage>
        <taxon>Bacteria</taxon>
        <taxon>Pseudomonadati</taxon>
        <taxon>Bacteroidota</taxon>
        <taxon>Cytophagia</taxon>
        <taxon>Cytophagales</taxon>
        <taxon>Cyclobacteriaceae</taxon>
        <taxon>Echinicola</taxon>
    </lineage>
</organism>